<keyword evidence="7 8" id="KW-0539">Nucleus</keyword>
<evidence type="ECO:0000256" key="3">
    <source>
        <dbReference type="ARBA" id="ARBA00022833"/>
    </source>
</evidence>
<dbReference type="GO" id="GO:0003700">
    <property type="term" value="F:DNA-binding transcription factor activity"/>
    <property type="evidence" value="ECO:0007669"/>
    <property type="project" value="UniProtKB-UniRule"/>
</dbReference>
<evidence type="ECO:0000256" key="4">
    <source>
        <dbReference type="ARBA" id="ARBA00023015"/>
    </source>
</evidence>
<evidence type="ECO:0000313" key="13">
    <source>
        <dbReference type="Proteomes" id="UP000655225"/>
    </source>
</evidence>
<keyword evidence="5 8" id="KW-0238">DNA-binding</keyword>
<dbReference type="PROSITE" id="PS50884">
    <property type="entry name" value="ZF_DOF_2"/>
    <property type="match status" value="1"/>
</dbReference>
<dbReference type="Proteomes" id="UP000655225">
    <property type="component" value="Unassembled WGS sequence"/>
</dbReference>
<keyword evidence="13" id="KW-1185">Reference proteome</keyword>
<evidence type="ECO:0000256" key="1">
    <source>
        <dbReference type="ARBA" id="ARBA00022723"/>
    </source>
</evidence>
<reference evidence="12 13" key="1">
    <citation type="submission" date="2020-04" db="EMBL/GenBank/DDBJ databases">
        <title>Plant Genome Project.</title>
        <authorList>
            <person name="Zhang R.-G."/>
        </authorList>
    </citation>
    <scope>NUCLEOTIDE SEQUENCE [LARGE SCALE GENOMIC DNA]</scope>
    <source>
        <strain evidence="12">YNK0</strain>
        <tissue evidence="12">Leaf</tissue>
    </source>
</reference>
<comment type="function">
    <text evidence="9">Transcription factor that binds specifically to a 5'-AA[AG]G-3' consensus core sequence.</text>
</comment>
<keyword evidence="6 9" id="KW-0804">Transcription</keyword>
<feature type="region of interest" description="Disordered" evidence="10">
    <location>
        <begin position="1"/>
        <end position="23"/>
    </location>
</feature>
<proteinExistence type="predicted"/>
<dbReference type="EMBL" id="JABCRI010000005">
    <property type="protein sequence ID" value="KAF8406365.1"/>
    <property type="molecule type" value="Genomic_DNA"/>
</dbReference>
<evidence type="ECO:0000313" key="12">
    <source>
        <dbReference type="EMBL" id="KAF8406365.1"/>
    </source>
</evidence>
<gene>
    <name evidence="12" type="ORF">HHK36_008452</name>
</gene>
<dbReference type="InterPro" id="IPR045174">
    <property type="entry name" value="Dof"/>
</dbReference>
<evidence type="ECO:0000256" key="7">
    <source>
        <dbReference type="ARBA" id="ARBA00023242"/>
    </source>
</evidence>
<dbReference type="PANTHER" id="PTHR31992">
    <property type="entry name" value="DOF ZINC FINGER PROTEIN DOF1.4-RELATED"/>
    <property type="match status" value="1"/>
</dbReference>
<dbReference type="InterPro" id="IPR003851">
    <property type="entry name" value="Znf_Dof"/>
</dbReference>
<evidence type="ECO:0000256" key="6">
    <source>
        <dbReference type="ARBA" id="ARBA00023163"/>
    </source>
</evidence>
<dbReference type="AlphaFoldDB" id="A0A834ZIH2"/>
<dbReference type="OrthoDB" id="1927254at2759"/>
<evidence type="ECO:0000256" key="5">
    <source>
        <dbReference type="ARBA" id="ARBA00023125"/>
    </source>
</evidence>
<organism evidence="12 13">
    <name type="scientific">Tetracentron sinense</name>
    <name type="common">Spur-leaf</name>
    <dbReference type="NCBI Taxonomy" id="13715"/>
    <lineage>
        <taxon>Eukaryota</taxon>
        <taxon>Viridiplantae</taxon>
        <taxon>Streptophyta</taxon>
        <taxon>Embryophyta</taxon>
        <taxon>Tracheophyta</taxon>
        <taxon>Spermatophyta</taxon>
        <taxon>Magnoliopsida</taxon>
        <taxon>Trochodendrales</taxon>
        <taxon>Trochodendraceae</taxon>
        <taxon>Tetracentron</taxon>
    </lineage>
</organism>
<comment type="caution">
    <text evidence="12">The sequence shown here is derived from an EMBL/GenBank/DDBJ whole genome shotgun (WGS) entry which is preliminary data.</text>
</comment>
<dbReference type="Pfam" id="PF02701">
    <property type="entry name" value="Zn_ribbon_Dof"/>
    <property type="match status" value="1"/>
</dbReference>
<dbReference type="PROSITE" id="PS01361">
    <property type="entry name" value="ZF_DOF_1"/>
    <property type="match status" value="1"/>
</dbReference>
<dbReference type="GO" id="GO:0003677">
    <property type="term" value="F:DNA binding"/>
    <property type="evidence" value="ECO:0007669"/>
    <property type="project" value="UniProtKB-UniRule"/>
</dbReference>
<evidence type="ECO:0000256" key="2">
    <source>
        <dbReference type="ARBA" id="ARBA00022771"/>
    </source>
</evidence>
<accession>A0A834ZIH2</accession>
<feature type="domain" description="Dof-type" evidence="11">
    <location>
        <begin position="22"/>
        <end position="76"/>
    </location>
</feature>
<dbReference type="GO" id="GO:0005634">
    <property type="term" value="C:nucleus"/>
    <property type="evidence" value="ECO:0007669"/>
    <property type="project" value="UniProtKB-SubCell"/>
</dbReference>
<evidence type="ECO:0000256" key="9">
    <source>
        <dbReference type="RuleBase" id="RU369094"/>
    </source>
</evidence>
<protein>
    <recommendedName>
        <fullName evidence="9">Dof zinc finger protein</fullName>
    </recommendedName>
</protein>
<sequence>MPSDTGDRRQAKPHPPPENEHLHCPRCSSTDTKFCYYNNYNFSQPRHFCKSCRRYWTHGGTLRNIPACAGSANRKNAKRSRTSSPSQDPIRAIPISVCPASEPDLSVPLLGDANRNVNVSGSFTWLLNMQEAPGGFVLGLEDVGLGGGVWALKVVDLKALK</sequence>
<keyword evidence="2 8" id="KW-0863">Zinc-finger</keyword>
<name>A0A834ZIH2_TETSI</name>
<keyword evidence="3 9" id="KW-0862">Zinc</keyword>
<evidence type="ECO:0000256" key="10">
    <source>
        <dbReference type="SAM" id="MobiDB-lite"/>
    </source>
</evidence>
<evidence type="ECO:0000259" key="11">
    <source>
        <dbReference type="PROSITE" id="PS50884"/>
    </source>
</evidence>
<evidence type="ECO:0000256" key="8">
    <source>
        <dbReference type="PROSITE-ProRule" id="PRU00071"/>
    </source>
</evidence>
<keyword evidence="4 9" id="KW-0805">Transcription regulation</keyword>
<comment type="subcellular location">
    <subcellularLocation>
        <location evidence="8 9">Nucleus</location>
    </subcellularLocation>
</comment>
<dbReference type="GO" id="GO:0008270">
    <property type="term" value="F:zinc ion binding"/>
    <property type="evidence" value="ECO:0007669"/>
    <property type="project" value="UniProtKB-KW"/>
</dbReference>
<dbReference type="PANTHER" id="PTHR31992:SF12">
    <property type="entry name" value="DOF ZINC FINGER PROTEIN DOF3.4"/>
    <property type="match status" value="1"/>
</dbReference>
<keyword evidence="1 9" id="KW-0479">Metal-binding</keyword>